<dbReference type="PANTHER" id="PTHR43391:SF14">
    <property type="entry name" value="DEHYDROGENASE_REDUCTASE SDR FAMILY PROTEIN 7-LIKE"/>
    <property type="match status" value="1"/>
</dbReference>
<comment type="caution">
    <text evidence="6">The sequence shown here is derived from an EMBL/GenBank/DDBJ whole genome shotgun (WGS) entry which is preliminary data.</text>
</comment>
<evidence type="ECO:0000256" key="4">
    <source>
        <dbReference type="RuleBase" id="RU000363"/>
    </source>
</evidence>
<dbReference type="AlphaFoldDB" id="A0A5C4RZW0"/>
<accession>A0A5C4RZW0</accession>
<evidence type="ECO:0000313" key="6">
    <source>
        <dbReference type="EMBL" id="TNJ36267.1"/>
    </source>
</evidence>
<comment type="similarity">
    <text evidence="1 4">Belongs to the short-chain dehydrogenases/reductases (SDR) family.</text>
</comment>
<dbReference type="GO" id="GO:0016491">
    <property type="term" value="F:oxidoreductase activity"/>
    <property type="evidence" value="ECO:0007669"/>
    <property type="project" value="UniProtKB-KW"/>
</dbReference>
<dbReference type="Pfam" id="PF00106">
    <property type="entry name" value="adh_short"/>
    <property type="match status" value="1"/>
</dbReference>
<gene>
    <name evidence="6" type="ORF">FGF68_08235</name>
</gene>
<reference evidence="6 7" key="1">
    <citation type="submission" date="2019-05" db="EMBL/GenBank/DDBJ databases">
        <title>Draft Whole-Genome sequence of the green sulfur bacterium Prosthecochloris vibrioformis DSM 260.</title>
        <authorList>
            <person name="Meyer T.E."/>
            <person name="Kyndt J.A."/>
        </authorList>
    </citation>
    <scope>NUCLEOTIDE SEQUENCE [LARGE SCALE GENOMIC DNA]</scope>
    <source>
        <strain evidence="6 7">DSM 260</strain>
    </source>
</reference>
<keyword evidence="2" id="KW-0521">NADP</keyword>
<evidence type="ECO:0000256" key="3">
    <source>
        <dbReference type="ARBA" id="ARBA00023002"/>
    </source>
</evidence>
<dbReference type="SMART" id="SM00822">
    <property type="entry name" value="PKS_KR"/>
    <property type="match status" value="1"/>
</dbReference>
<dbReference type="PRINTS" id="PR00080">
    <property type="entry name" value="SDRFAMILY"/>
</dbReference>
<evidence type="ECO:0000256" key="2">
    <source>
        <dbReference type="ARBA" id="ARBA00022857"/>
    </source>
</evidence>
<dbReference type="EMBL" id="VDCI01000007">
    <property type="protein sequence ID" value="TNJ36267.1"/>
    <property type="molecule type" value="Genomic_DNA"/>
</dbReference>
<evidence type="ECO:0000259" key="5">
    <source>
        <dbReference type="SMART" id="SM00822"/>
    </source>
</evidence>
<dbReference type="InterPro" id="IPR002347">
    <property type="entry name" value="SDR_fam"/>
</dbReference>
<dbReference type="InterPro" id="IPR036291">
    <property type="entry name" value="NAD(P)-bd_dom_sf"/>
</dbReference>
<dbReference type="Proteomes" id="UP000309544">
    <property type="component" value="Unassembled WGS sequence"/>
</dbReference>
<sequence>MNKIIVITGAGKGIGRAIALEFASRSKAQVSQPCTLVLSSRTPEDLESLAEACRKTGIAVETCRADIANPDDVERLIAFTMERFGRIDCLVNNAGVGRFKPLSELTLDDFDYMMSVNARGTFHLSRDVYTIMEKQGSGHIFFITSIAAEMAFTSSTVYSMSKFAQKGLVEALRLYARKSGIRITNVMPGAALTPMWGDVPSSMQEVMMRPEDIATPVVDAWLQPARTVVEELVLRPTGGDITT</sequence>
<keyword evidence="7" id="KW-1185">Reference proteome</keyword>
<name>A0A5C4RZW0_PROVB</name>
<proteinExistence type="inferred from homology"/>
<feature type="domain" description="Ketoreductase" evidence="5">
    <location>
        <begin position="3"/>
        <end position="199"/>
    </location>
</feature>
<dbReference type="CDD" id="cd05233">
    <property type="entry name" value="SDR_c"/>
    <property type="match status" value="1"/>
</dbReference>
<dbReference type="Gene3D" id="3.40.50.720">
    <property type="entry name" value="NAD(P)-binding Rossmann-like Domain"/>
    <property type="match status" value="1"/>
</dbReference>
<protein>
    <submittedName>
        <fullName evidence="6">SDR family oxidoreductase</fullName>
    </submittedName>
</protein>
<dbReference type="RefSeq" id="WP_068868260.1">
    <property type="nucleotide sequence ID" value="NZ_VDCI01000007.1"/>
</dbReference>
<organism evidence="6 7">
    <name type="scientific">Prosthecochloris vibrioformis</name>
    <name type="common">Chlorobium vibrioforme</name>
    <dbReference type="NCBI Taxonomy" id="1098"/>
    <lineage>
        <taxon>Bacteria</taxon>
        <taxon>Pseudomonadati</taxon>
        <taxon>Chlorobiota</taxon>
        <taxon>Chlorobiia</taxon>
        <taxon>Chlorobiales</taxon>
        <taxon>Chlorobiaceae</taxon>
        <taxon>Prosthecochloris</taxon>
    </lineage>
</organism>
<keyword evidence="3" id="KW-0560">Oxidoreductase</keyword>
<evidence type="ECO:0000256" key="1">
    <source>
        <dbReference type="ARBA" id="ARBA00006484"/>
    </source>
</evidence>
<dbReference type="PANTHER" id="PTHR43391">
    <property type="entry name" value="RETINOL DEHYDROGENASE-RELATED"/>
    <property type="match status" value="1"/>
</dbReference>
<dbReference type="SUPFAM" id="SSF51735">
    <property type="entry name" value="NAD(P)-binding Rossmann-fold domains"/>
    <property type="match status" value="1"/>
</dbReference>
<evidence type="ECO:0000313" key="7">
    <source>
        <dbReference type="Proteomes" id="UP000309544"/>
    </source>
</evidence>
<dbReference type="InterPro" id="IPR057326">
    <property type="entry name" value="KR_dom"/>
</dbReference>
<dbReference type="PRINTS" id="PR00081">
    <property type="entry name" value="GDHRDH"/>
</dbReference>